<comment type="caution">
    <text evidence="1">The sequence shown here is derived from an EMBL/GenBank/DDBJ whole genome shotgun (WGS) entry which is preliminary data.</text>
</comment>
<evidence type="ECO:0000313" key="1">
    <source>
        <dbReference type="EMBL" id="GEU55201.1"/>
    </source>
</evidence>
<reference evidence="1" key="1">
    <citation type="journal article" date="2019" name="Sci. Rep.">
        <title>Draft genome of Tanacetum cinerariifolium, the natural source of mosquito coil.</title>
        <authorList>
            <person name="Yamashiro T."/>
            <person name="Shiraishi A."/>
            <person name="Satake H."/>
            <person name="Nakayama K."/>
        </authorList>
    </citation>
    <scope>NUCLEOTIDE SEQUENCE</scope>
</reference>
<accession>A0A6L2KZX2</accession>
<dbReference type="PANTHER" id="PTHR11439">
    <property type="entry name" value="GAG-POL-RELATED RETROTRANSPOSON"/>
    <property type="match status" value="1"/>
</dbReference>
<protein>
    <submittedName>
        <fullName evidence="1">Retrovirus-related Pol polyprotein from transposon TNT 1-94</fullName>
    </submittedName>
</protein>
<dbReference type="AlphaFoldDB" id="A0A6L2KZX2"/>
<gene>
    <name evidence="1" type="ORF">Tci_027179</name>
</gene>
<dbReference type="CDD" id="cd09272">
    <property type="entry name" value="RNase_HI_RT_Ty1"/>
    <property type="match status" value="1"/>
</dbReference>
<sequence length="225" mass="26173">MAKVPYASAVGSVMYAMATLYFSRKKVFLEGFFDLDYRGCLDSKKSNTGYVFTVGGTLISWMSRIQKCVAMSTIEAEYMAIAEIGKELVWLKNFLKELERAQTECVLFSNNQNAIHLAKNLVFHGRTKHIKIRYHYIRELVSEWTLYLKKILEAKNPADMLTKREVIPNLIMLVRIPCIESLLALQLVNATCSYVRRFRKVRAIALLKGRWLKVYRDYLRRRAVK</sequence>
<proteinExistence type="predicted"/>
<dbReference type="PANTHER" id="PTHR11439:SF467">
    <property type="entry name" value="INTEGRASE CATALYTIC DOMAIN-CONTAINING PROTEIN"/>
    <property type="match status" value="1"/>
</dbReference>
<organism evidence="1">
    <name type="scientific">Tanacetum cinerariifolium</name>
    <name type="common">Dalmatian daisy</name>
    <name type="synonym">Chrysanthemum cinerariifolium</name>
    <dbReference type="NCBI Taxonomy" id="118510"/>
    <lineage>
        <taxon>Eukaryota</taxon>
        <taxon>Viridiplantae</taxon>
        <taxon>Streptophyta</taxon>
        <taxon>Embryophyta</taxon>
        <taxon>Tracheophyta</taxon>
        <taxon>Spermatophyta</taxon>
        <taxon>Magnoliopsida</taxon>
        <taxon>eudicotyledons</taxon>
        <taxon>Gunneridae</taxon>
        <taxon>Pentapetalae</taxon>
        <taxon>asterids</taxon>
        <taxon>campanulids</taxon>
        <taxon>Asterales</taxon>
        <taxon>Asteraceae</taxon>
        <taxon>Asteroideae</taxon>
        <taxon>Anthemideae</taxon>
        <taxon>Anthemidinae</taxon>
        <taxon>Tanacetum</taxon>
    </lineage>
</organism>
<name>A0A6L2KZX2_TANCI</name>
<dbReference type="EMBL" id="BKCJ010003457">
    <property type="protein sequence ID" value="GEU55201.1"/>
    <property type="molecule type" value="Genomic_DNA"/>
</dbReference>